<dbReference type="OrthoDB" id="3784757at2759"/>
<dbReference type="Pfam" id="PF00005">
    <property type="entry name" value="ABC_tran"/>
    <property type="match status" value="1"/>
</dbReference>
<feature type="transmembrane region" description="Helical" evidence="6">
    <location>
        <begin position="279"/>
        <end position="300"/>
    </location>
</feature>
<keyword evidence="2" id="KW-0813">Transport</keyword>
<dbReference type="GO" id="GO:0140359">
    <property type="term" value="F:ABC-type transporter activity"/>
    <property type="evidence" value="ECO:0007669"/>
    <property type="project" value="InterPro"/>
</dbReference>
<dbReference type="InParanoid" id="K2S8X5"/>
<evidence type="ECO:0000313" key="9">
    <source>
        <dbReference type="EMBL" id="EKG21332.1"/>
    </source>
</evidence>
<dbReference type="PANTHER" id="PTHR19241">
    <property type="entry name" value="ATP-BINDING CASSETTE TRANSPORTER"/>
    <property type="match status" value="1"/>
</dbReference>
<evidence type="ECO:0000256" key="2">
    <source>
        <dbReference type="ARBA" id="ARBA00022448"/>
    </source>
</evidence>
<evidence type="ECO:0000259" key="7">
    <source>
        <dbReference type="Pfam" id="PF00005"/>
    </source>
</evidence>
<reference evidence="9 10" key="1">
    <citation type="journal article" date="2012" name="BMC Genomics">
        <title>Tools to kill: Genome of one of the most destructive plant pathogenic fungi Macrophomina phaseolina.</title>
        <authorList>
            <person name="Islam M.S."/>
            <person name="Haque M.S."/>
            <person name="Islam M.M."/>
            <person name="Emdad E.M."/>
            <person name="Halim A."/>
            <person name="Hossen Q.M.M."/>
            <person name="Hossain M.Z."/>
            <person name="Ahmed B."/>
            <person name="Rahim S."/>
            <person name="Rahman M.S."/>
            <person name="Alam M.M."/>
            <person name="Hou S."/>
            <person name="Wan X."/>
            <person name="Saito J.A."/>
            <person name="Alam M."/>
        </authorList>
    </citation>
    <scope>NUCLEOTIDE SEQUENCE [LARGE SCALE GENOMIC DNA]</scope>
    <source>
        <strain evidence="9 10">MS6</strain>
    </source>
</reference>
<evidence type="ECO:0000259" key="8">
    <source>
        <dbReference type="Pfam" id="PF01061"/>
    </source>
</evidence>
<keyword evidence="4 6" id="KW-1133">Transmembrane helix</keyword>
<dbReference type="InterPro" id="IPR003439">
    <property type="entry name" value="ABC_transporter-like_ATP-bd"/>
</dbReference>
<evidence type="ECO:0000256" key="1">
    <source>
        <dbReference type="ARBA" id="ARBA00004141"/>
    </source>
</evidence>
<dbReference type="GO" id="GO:0016887">
    <property type="term" value="F:ATP hydrolysis activity"/>
    <property type="evidence" value="ECO:0007669"/>
    <property type="project" value="InterPro"/>
</dbReference>
<feature type="domain" description="ABC transporter" evidence="7">
    <location>
        <begin position="9"/>
        <end position="109"/>
    </location>
</feature>
<evidence type="ECO:0000256" key="6">
    <source>
        <dbReference type="SAM" id="Phobius"/>
    </source>
</evidence>
<dbReference type="EMBL" id="AHHD01000052">
    <property type="protein sequence ID" value="EKG21332.1"/>
    <property type="molecule type" value="Genomic_DNA"/>
</dbReference>
<feature type="domain" description="ABC-2 type transporter transmembrane" evidence="8">
    <location>
        <begin position="262"/>
        <end position="358"/>
    </location>
</feature>
<comment type="subcellular location">
    <subcellularLocation>
        <location evidence="1">Membrane</location>
        <topology evidence="1">Multi-pass membrane protein</topology>
    </subcellularLocation>
</comment>
<dbReference type="SUPFAM" id="SSF52540">
    <property type="entry name" value="P-loop containing nucleoside triphosphate hydrolases"/>
    <property type="match status" value="1"/>
</dbReference>
<evidence type="ECO:0000256" key="4">
    <source>
        <dbReference type="ARBA" id="ARBA00022989"/>
    </source>
</evidence>
<dbReference type="AlphaFoldDB" id="K2S8X5"/>
<evidence type="ECO:0000256" key="3">
    <source>
        <dbReference type="ARBA" id="ARBA00022692"/>
    </source>
</evidence>
<name>K2S8X5_MACPH</name>
<proteinExistence type="predicted"/>
<evidence type="ECO:0000256" key="5">
    <source>
        <dbReference type="ARBA" id="ARBA00023136"/>
    </source>
</evidence>
<feature type="transmembrane region" description="Helical" evidence="6">
    <location>
        <begin position="409"/>
        <end position="426"/>
    </location>
</feature>
<dbReference type="STRING" id="1126212.K2S8X5"/>
<dbReference type="Pfam" id="PF01061">
    <property type="entry name" value="ABC2_membrane"/>
    <property type="match status" value="1"/>
</dbReference>
<dbReference type="HOGENOM" id="CLU_000604_35_2_1"/>
<protein>
    <submittedName>
        <fullName evidence="9">ABC-2 type transporter</fullName>
    </submittedName>
</protein>
<sequence length="428" mass="48953">MLVNGRPRDASFQRKTGYVQQQDVHLASSTIREALEFSALLRQGAHIPRAEKLAYVDEVLKLLDMEEYADAVIGVPGEGLNVEQRKRLTIGIELAARPQLLLFLDEPTSGLDSQTSWAICDLMEKLTKNGQAILCTIHQPSAMLFQRFNRLLLLAKGGRTVYFGEVGKGSSTLIRYFERHGSSQCPPGENPAEWMLHVIGAAPGAHTAIDWPSVWRASEEYQEAKEELRRLRKSAPEPVLETKQVSDKMSQNSEYAIPFSSQYFEVQKRMAQQYWRSPVYIYSKISLTVLSSLFIGFSFYRAENTIQGLQNQMYSVLMCMLLFLQLSEQISPVFVMHRSIFETRERPSKMYSWKVVFFFCWYYPIGLYRNAEATDDTTLRGFKMFLFIWIFFLFTSTFTNLVTAGLESVDTAGSITYMVFTLLLIFCG</sequence>
<dbReference type="InterPro" id="IPR027417">
    <property type="entry name" value="P-loop_NTPase"/>
</dbReference>
<accession>K2S8X5</accession>
<dbReference type="Gene3D" id="3.40.50.300">
    <property type="entry name" value="P-loop containing nucleotide triphosphate hydrolases"/>
    <property type="match status" value="1"/>
</dbReference>
<keyword evidence="5 6" id="KW-0472">Membrane</keyword>
<feature type="transmembrane region" description="Helical" evidence="6">
    <location>
        <begin position="351"/>
        <end position="369"/>
    </location>
</feature>
<evidence type="ECO:0000313" key="10">
    <source>
        <dbReference type="Proteomes" id="UP000007129"/>
    </source>
</evidence>
<dbReference type="InterPro" id="IPR013525">
    <property type="entry name" value="ABC2_TM"/>
</dbReference>
<gene>
    <name evidence="9" type="ORF">MPH_01324</name>
</gene>
<dbReference type="VEuPathDB" id="FungiDB:MPH_01324"/>
<organism evidence="9 10">
    <name type="scientific">Macrophomina phaseolina (strain MS6)</name>
    <name type="common">Charcoal rot fungus</name>
    <dbReference type="NCBI Taxonomy" id="1126212"/>
    <lineage>
        <taxon>Eukaryota</taxon>
        <taxon>Fungi</taxon>
        <taxon>Dikarya</taxon>
        <taxon>Ascomycota</taxon>
        <taxon>Pezizomycotina</taxon>
        <taxon>Dothideomycetes</taxon>
        <taxon>Dothideomycetes incertae sedis</taxon>
        <taxon>Botryosphaeriales</taxon>
        <taxon>Botryosphaeriaceae</taxon>
        <taxon>Macrophomina</taxon>
    </lineage>
</organism>
<dbReference type="GO" id="GO:0016020">
    <property type="term" value="C:membrane"/>
    <property type="evidence" value="ECO:0007669"/>
    <property type="project" value="UniProtKB-SubCell"/>
</dbReference>
<dbReference type="Proteomes" id="UP000007129">
    <property type="component" value="Unassembled WGS sequence"/>
</dbReference>
<feature type="transmembrane region" description="Helical" evidence="6">
    <location>
        <begin position="381"/>
        <end position="402"/>
    </location>
</feature>
<keyword evidence="3 6" id="KW-0812">Transmembrane</keyword>
<dbReference type="GO" id="GO:0005524">
    <property type="term" value="F:ATP binding"/>
    <property type="evidence" value="ECO:0007669"/>
    <property type="project" value="InterPro"/>
</dbReference>
<feature type="transmembrane region" description="Helical" evidence="6">
    <location>
        <begin position="312"/>
        <end position="330"/>
    </location>
</feature>
<dbReference type="eggNOG" id="KOG0065">
    <property type="taxonomic scope" value="Eukaryota"/>
</dbReference>
<comment type="caution">
    <text evidence="9">The sequence shown here is derived from an EMBL/GenBank/DDBJ whole genome shotgun (WGS) entry which is preliminary data.</text>
</comment>